<accession>A0A4R8S5G2</accession>
<dbReference type="PROSITE" id="PS51257">
    <property type="entry name" value="PROKAR_LIPOPROTEIN"/>
    <property type="match status" value="1"/>
</dbReference>
<reference evidence="2 3" key="1">
    <citation type="journal article" date="2019" name="Sci. Rep.">
        <title>Extended insight into the Mycobacterium chelonae-abscessus complex through whole genome sequencing of Mycobacterium salmoniphilum outbreak and Mycobacterium salmoniphilum-like strains.</title>
        <authorList>
            <person name="Behra P.R.K."/>
            <person name="Das S."/>
            <person name="Pettersson B.M.F."/>
            <person name="Shirreff L."/>
            <person name="DuCote T."/>
            <person name="Jacobsson K.G."/>
            <person name="Ennis D.G."/>
            <person name="Kirsebom L.A."/>
        </authorList>
    </citation>
    <scope>NUCLEOTIDE SEQUENCE [LARGE SCALE GENOMIC DNA]</scope>
    <source>
        <strain evidence="2 3">DE 4585</strain>
    </source>
</reference>
<evidence type="ECO:0000313" key="3">
    <source>
        <dbReference type="Proteomes" id="UP000295117"/>
    </source>
</evidence>
<dbReference type="RefSeq" id="WP_134071467.1">
    <property type="nucleotide sequence ID" value="NZ_PECH01000007.1"/>
</dbReference>
<evidence type="ECO:0000256" key="1">
    <source>
        <dbReference type="SAM" id="SignalP"/>
    </source>
</evidence>
<keyword evidence="1" id="KW-0732">Signal</keyword>
<name>A0A4R8S5G2_9MYCO</name>
<feature type="chain" id="PRO_5038579101" evidence="1">
    <location>
        <begin position="21"/>
        <end position="150"/>
    </location>
</feature>
<protein>
    <submittedName>
        <fullName evidence="2">Uncharacterized protein</fullName>
    </submittedName>
</protein>
<dbReference type="Proteomes" id="UP000295117">
    <property type="component" value="Unassembled WGS sequence"/>
</dbReference>
<dbReference type="EMBL" id="PECH01000007">
    <property type="protein sequence ID" value="TDZ82138.1"/>
    <property type="molecule type" value="Genomic_DNA"/>
</dbReference>
<sequence length="150" mass="16370" precursor="true">MRIAACAAILVLLLAGCTRSTDGVAMREGTSDSHPSSYRERLDKDNLTKSDRAAQLRAIDPCSLVNVDAAATLGQMDYVGARFEPETCHITYDVPKHDVGVMEDLPGFVFDVVVGNRTEDYDNRGERTEPQSGKCIIKTPSGYGNELIVF</sequence>
<dbReference type="AlphaFoldDB" id="A0A4R8S5G2"/>
<organism evidence="2 3">
    <name type="scientific">Mycobacteroides salmoniphilum</name>
    <dbReference type="NCBI Taxonomy" id="404941"/>
    <lineage>
        <taxon>Bacteria</taxon>
        <taxon>Bacillati</taxon>
        <taxon>Actinomycetota</taxon>
        <taxon>Actinomycetes</taxon>
        <taxon>Mycobacteriales</taxon>
        <taxon>Mycobacteriaceae</taxon>
        <taxon>Mycobacteroides</taxon>
    </lineage>
</organism>
<proteinExistence type="predicted"/>
<feature type="signal peptide" evidence="1">
    <location>
        <begin position="1"/>
        <end position="20"/>
    </location>
</feature>
<comment type="caution">
    <text evidence="2">The sequence shown here is derived from an EMBL/GenBank/DDBJ whole genome shotgun (WGS) entry which is preliminary data.</text>
</comment>
<evidence type="ECO:0000313" key="2">
    <source>
        <dbReference type="EMBL" id="TDZ82138.1"/>
    </source>
</evidence>
<gene>
    <name evidence="2" type="ORF">DE4585_02670</name>
</gene>